<evidence type="ECO:0000259" key="1">
    <source>
        <dbReference type="Pfam" id="PF07905"/>
    </source>
</evidence>
<reference evidence="3 4" key="1">
    <citation type="submission" date="2018-11" db="EMBL/GenBank/DDBJ databases">
        <title>Genomes From Bacteria Associated with the Canine Oral Cavity: a Test Case for Automated Genome-Based Taxonomic Assignment.</title>
        <authorList>
            <person name="Coil D.A."/>
            <person name="Jospin G."/>
            <person name="Darling A.E."/>
            <person name="Wallis C."/>
            <person name="Davis I.J."/>
            <person name="Harris S."/>
            <person name="Eisen J.A."/>
            <person name="Holcombe L.J."/>
            <person name="O'Flynn C."/>
        </authorList>
    </citation>
    <scope>NUCLEOTIDE SEQUENCE [LARGE SCALE GENOMIC DNA]</scope>
    <source>
        <strain evidence="3 4">OH4621_COT-116</strain>
    </source>
</reference>
<proteinExistence type="predicted"/>
<evidence type="ECO:0000259" key="2">
    <source>
        <dbReference type="Pfam" id="PF13556"/>
    </source>
</evidence>
<gene>
    <name evidence="3" type="ORF">EII38_01675</name>
</gene>
<evidence type="ECO:0000313" key="4">
    <source>
        <dbReference type="Proteomes" id="UP000281771"/>
    </source>
</evidence>
<dbReference type="AlphaFoldDB" id="A0A3P1VE60"/>
<dbReference type="PANTHER" id="PTHR33744:SF15">
    <property type="entry name" value="CARBOHYDRATE DIACID REGULATOR"/>
    <property type="match status" value="1"/>
</dbReference>
<dbReference type="PANTHER" id="PTHR33744">
    <property type="entry name" value="CARBOHYDRATE DIACID REGULATOR"/>
    <property type="match status" value="1"/>
</dbReference>
<dbReference type="STRING" id="1123309.GCA_000377005_01542"/>
<evidence type="ECO:0000313" key="3">
    <source>
        <dbReference type="EMBL" id="RRD32471.1"/>
    </source>
</evidence>
<protein>
    <submittedName>
        <fullName evidence="3">PucR family transcriptional regulator</fullName>
    </submittedName>
</protein>
<feature type="domain" description="PucR C-terminal helix-turn-helix" evidence="2">
    <location>
        <begin position="453"/>
        <end position="508"/>
    </location>
</feature>
<dbReference type="InterPro" id="IPR042070">
    <property type="entry name" value="PucR_C-HTH_sf"/>
</dbReference>
<dbReference type="Gene3D" id="1.10.10.2840">
    <property type="entry name" value="PucR C-terminal helix-turn-helix domain"/>
    <property type="match status" value="1"/>
</dbReference>
<accession>A0A3P1VE60</accession>
<organism evidence="3 4">
    <name type="scientific">Streptococcus minor</name>
    <dbReference type="NCBI Taxonomy" id="229549"/>
    <lineage>
        <taxon>Bacteria</taxon>
        <taxon>Bacillati</taxon>
        <taxon>Bacillota</taxon>
        <taxon>Bacilli</taxon>
        <taxon>Lactobacillales</taxon>
        <taxon>Streptococcaceae</taxon>
        <taxon>Streptococcus</taxon>
    </lineage>
</organism>
<dbReference type="Pfam" id="PF13556">
    <property type="entry name" value="HTH_30"/>
    <property type="match status" value="1"/>
</dbReference>
<dbReference type="EMBL" id="RQZA01000001">
    <property type="protein sequence ID" value="RRD32471.1"/>
    <property type="molecule type" value="Genomic_DNA"/>
</dbReference>
<dbReference type="InterPro" id="IPR012914">
    <property type="entry name" value="PucR_dom"/>
</dbReference>
<keyword evidence="4" id="KW-1185">Reference proteome</keyword>
<dbReference type="Pfam" id="PF07905">
    <property type="entry name" value="PucR"/>
    <property type="match status" value="1"/>
</dbReference>
<dbReference type="InterPro" id="IPR025736">
    <property type="entry name" value="PucR_C-HTH_dom"/>
</dbReference>
<sequence length="528" mass="62359">MLVKDLLQQKIFKDSRTLTGTIGLDNPIESVMIIEALDIEKWAVRNQILLTSYVAFQDKNLDEIKEYFEKISSIGISGIIIKIRRFIQEVPSHFIELCNSHEIPLIEIPPTITYESIILSIHEPLLNYESFLLRRYYEASKIFSNLVNPRYSYEDLVRRFTDFTGLAVSLKIPESSFFFQSESFPSLPNYQYVEFEVQNLYAQHHYYLRSYTTPEETEEIEFYYLDIKNITDVRRYSFLIHVETKSIDHSLILAIEKFLEVLSQKLDAEYYRKNEIFLHRNKTISAILFDINKDAYDLKLLLEEISLFDHPYYQVVLITLPNQFEKHQLRPIRKAFDTIGLSNVYYESKNTLVYILNIEKETDRIQKKTLKTLLPRIDKVHYFLSKAGNYLEISQLFSTCLKMKQFNDSFYISDFIDQEDLGIFNFLISIPPENYNNMVPDELLQLFNDKPDLFETLYIFIINHLNYGSTAKELYLHPKTIRYRISKITQLLQLDLGNPIQLANYTIGCILLNLKKKKEKTTKSSLEQ</sequence>
<comment type="caution">
    <text evidence="3">The sequence shown here is derived from an EMBL/GenBank/DDBJ whole genome shotgun (WGS) entry which is preliminary data.</text>
</comment>
<dbReference type="InterPro" id="IPR051448">
    <property type="entry name" value="CdaR-like_regulators"/>
</dbReference>
<name>A0A3P1VE60_9STRE</name>
<feature type="domain" description="Purine catabolism PurC-like" evidence="1">
    <location>
        <begin position="5"/>
        <end position="123"/>
    </location>
</feature>
<dbReference type="RefSeq" id="WP_124775517.1">
    <property type="nucleotide sequence ID" value="NZ_RQZA01000001.1"/>
</dbReference>
<dbReference type="Proteomes" id="UP000281771">
    <property type="component" value="Unassembled WGS sequence"/>
</dbReference>